<proteinExistence type="predicted"/>
<keyword evidence="2" id="KW-0539">Nucleus</keyword>
<organism evidence="4 5">
    <name type="scientific">Taxus chinensis</name>
    <name type="common">Chinese yew</name>
    <name type="synonym">Taxus wallichiana var. chinensis</name>
    <dbReference type="NCBI Taxonomy" id="29808"/>
    <lineage>
        <taxon>Eukaryota</taxon>
        <taxon>Viridiplantae</taxon>
        <taxon>Streptophyta</taxon>
        <taxon>Embryophyta</taxon>
        <taxon>Tracheophyta</taxon>
        <taxon>Spermatophyta</taxon>
        <taxon>Pinopsida</taxon>
        <taxon>Pinidae</taxon>
        <taxon>Conifers II</taxon>
        <taxon>Cupressales</taxon>
        <taxon>Taxaceae</taxon>
        <taxon>Taxus</taxon>
    </lineage>
</organism>
<dbReference type="InterPro" id="IPR054502">
    <property type="entry name" value="bHLH-TF_ACT-like_plant"/>
</dbReference>
<gene>
    <name evidence="4" type="ORF">KI387_028903</name>
</gene>
<feature type="non-terminal residue" evidence="4">
    <location>
        <position position="1"/>
    </location>
</feature>
<name>A0AA38FDG9_TAXCH</name>
<comment type="caution">
    <text evidence="4">The sequence shown here is derived from an EMBL/GenBank/DDBJ whole genome shotgun (WGS) entry which is preliminary data.</text>
</comment>
<dbReference type="Proteomes" id="UP000824469">
    <property type="component" value="Unassembled WGS sequence"/>
</dbReference>
<evidence type="ECO:0000256" key="2">
    <source>
        <dbReference type="ARBA" id="ARBA00023242"/>
    </source>
</evidence>
<dbReference type="Pfam" id="PF22754">
    <property type="entry name" value="bHLH-TF_ACT-like_plant"/>
    <property type="match status" value="1"/>
</dbReference>
<evidence type="ECO:0000256" key="1">
    <source>
        <dbReference type="ARBA" id="ARBA00004123"/>
    </source>
</evidence>
<accession>A0AA38FDG9</accession>
<keyword evidence="5" id="KW-1185">Reference proteome</keyword>
<sequence length="181" mass="20426">CTFPSKRSSREIWLVDCEMSTNLLEKLQGEVERVLGMEKPEMFEAVRDPKVLGDAFRKIDEQYLGECSSSNMCPVALVSKHVHELYSLLVAERNAILNEEPNQVEPKVEMIEDGYGWRLHVSSIKWNGAIAALLEAIESMGLTVVQANISCDKLLVFDAFLEEEAGEVEPDVSKIREENRP</sequence>
<evidence type="ECO:0000259" key="3">
    <source>
        <dbReference type="Pfam" id="PF22754"/>
    </source>
</evidence>
<protein>
    <recommendedName>
        <fullName evidence="3">Plant bHLH transcription factor ACT-like domain-containing protein</fullName>
    </recommendedName>
</protein>
<dbReference type="EMBL" id="JAHRHJ020000010">
    <property type="protein sequence ID" value="KAH9297221.1"/>
    <property type="molecule type" value="Genomic_DNA"/>
</dbReference>
<feature type="domain" description="Plant bHLH transcription factor ACT-like" evidence="3">
    <location>
        <begin position="107"/>
        <end position="176"/>
    </location>
</feature>
<dbReference type="AlphaFoldDB" id="A0AA38FDG9"/>
<evidence type="ECO:0000313" key="4">
    <source>
        <dbReference type="EMBL" id="KAH9297221.1"/>
    </source>
</evidence>
<dbReference type="OMA" id="CEMSTNL"/>
<reference evidence="4 5" key="1">
    <citation type="journal article" date="2021" name="Nat. Plants">
        <title>The Taxus genome provides insights into paclitaxel biosynthesis.</title>
        <authorList>
            <person name="Xiong X."/>
            <person name="Gou J."/>
            <person name="Liao Q."/>
            <person name="Li Y."/>
            <person name="Zhou Q."/>
            <person name="Bi G."/>
            <person name="Li C."/>
            <person name="Du R."/>
            <person name="Wang X."/>
            <person name="Sun T."/>
            <person name="Guo L."/>
            <person name="Liang H."/>
            <person name="Lu P."/>
            <person name="Wu Y."/>
            <person name="Zhang Z."/>
            <person name="Ro D.K."/>
            <person name="Shang Y."/>
            <person name="Huang S."/>
            <person name="Yan J."/>
        </authorList>
    </citation>
    <scope>NUCLEOTIDE SEQUENCE [LARGE SCALE GENOMIC DNA]</scope>
    <source>
        <strain evidence="4">Ta-2019</strain>
    </source>
</reference>
<dbReference type="GO" id="GO:0005634">
    <property type="term" value="C:nucleus"/>
    <property type="evidence" value="ECO:0007669"/>
    <property type="project" value="UniProtKB-SubCell"/>
</dbReference>
<evidence type="ECO:0000313" key="5">
    <source>
        <dbReference type="Proteomes" id="UP000824469"/>
    </source>
</evidence>
<comment type="subcellular location">
    <subcellularLocation>
        <location evidence="1">Nucleus</location>
    </subcellularLocation>
</comment>